<sequence>MTKKDKNEVVELFNQGMSEIILPVLDEMNKKMATKEDIKSIRSEMATKEDIKDVGAQLDSIERKVEAQQLRSDRHGKDIETLKKACAFA</sequence>
<dbReference type="AlphaFoldDB" id="A0A0F9YIJ2"/>
<name>A0A0F9YIJ2_9BACT</name>
<comment type="caution">
    <text evidence="1">The sequence shown here is derived from an EMBL/GenBank/DDBJ whole genome shotgun (WGS) entry which is preliminary data.</text>
</comment>
<proteinExistence type="predicted"/>
<organism evidence="1 2">
    <name type="scientific">Candidatus Woesebacteria bacterium GW2011_GWC2_31_9</name>
    <dbReference type="NCBI Taxonomy" id="1618586"/>
    <lineage>
        <taxon>Bacteria</taxon>
        <taxon>Candidatus Woeseibacteriota</taxon>
    </lineage>
</organism>
<dbReference type="EMBL" id="LBOI01000011">
    <property type="protein sequence ID" value="KKP31349.1"/>
    <property type="molecule type" value="Genomic_DNA"/>
</dbReference>
<reference evidence="1 2" key="1">
    <citation type="journal article" date="2015" name="Nature">
        <title>rRNA introns, odd ribosomes, and small enigmatic genomes across a large radiation of phyla.</title>
        <authorList>
            <person name="Brown C.T."/>
            <person name="Hug L.A."/>
            <person name="Thomas B.C."/>
            <person name="Sharon I."/>
            <person name="Castelle C.J."/>
            <person name="Singh A."/>
            <person name="Wilkins M.J."/>
            <person name="Williams K.H."/>
            <person name="Banfield J.F."/>
        </authorList>
    </citation>
    <scope>NUCLEOTIDE SEQUENCE [LARGE SCALE GENOMIC DNA]</scope>
</reference>
<evidence type="ECO:0000313" key="1">
    <source>
        <dbReference type="EMBL" id="KKP31349.1"/>
    </source>
</evidence>
<accession>A0A0F9YIJ2</accession>
<protein>
    <submittedName>
        <fullName evidence="1">Uncharacterized protein</fullName>
    </submittedName>
</protein>
<gene>
    <name evidence="1" type="ORF">UR21_C0011G0030</name>
</gene>
<evidence type="ECO:0000313" key="2">
    <source>
        <dbReference type="Proteomes" id="UP000034803"/>
    </source>
</evidence>
<dbReference type="Proteomes" id="UP000034803">
    <property type="component" value="Unassembled WGS sequence"/>
</dbReference>